<evidence type="ECO:0000259" key="6">
    <source>
        <dbReference type="PROSITE" id="PS50097"/>
    </source>
</evidence>
<dbReference type="InterPro" id="IPR043454">
    <property type="entry name" value="NPH3/RPT2-like"/>
</dbReference>
<comment type="pathway">
    <text evidence="1">Protein modification; protein ubiquitination.</text>
</comment>
<dbReference type="PROSITE" id="PS50097">
    <property type="entry name" value="BTB"/>
    <property type="match status" value="1"/>
</dbReference>
<feature type="domain" description="NPH3" evidence="7">
    <location>
        <begin position="220"/>
        <end position="485"/>
    </location>
</feature>
<accession>A0ABM0X870</accession>
<proteinExistence type="inferred from homology"/>
<dbReference type="PANTHER" id="PTHR32370">
    <property type="entry name" value="OS12G0117600 PROTEIN"/>
    <property type="match status" value="1"/>
</dbReference>
<dbReference type="RefSeq" id="XP_010482146.1">
    <property type="nucleotide sequence ID" value="XM_010483844.2"/>
</dbReference>
<keyword evidence="2" id="KW-0833">Ubl conjugation pathway</keyword>
<evidence type="ECO:0000313" key="9">
    <source>
        <dbReference type="RefSeq" id="XP_010482146.1"/>
    </source>
</evidence>
<dbReference type="SUPFAM" id="SSF54695">
    <property type="entry name" value="POZ domain"/>
    <property type="match status" value="1"/>
</dbReference>
<evidence type="ECO:0000256" key="1">
    <source>
        <dbReference type="ARBA" id="ARBA00004906"/>
    </source>
</evidence>
<feature type="compositionally biased region" description="Low complexity" evidence="5">
    <location>
        <begin position="583"/>
        <end position="598"/>
    </location>
</feature>
<protein>
    <submittedName>
        <fullName evidence="9">BTB/POZ domain-containing protein At5g48800-like</fullName>
    </submittedName>
</protein>
<dbReference type="InterPro" id="IPR000210">
    <property type="entry name" value="BTB/POZ_dom"/>
</dbReference>
<feature type="domain" description="BTB" evidence="6">
    <location>
        <begin position="43"/>
        <end position="111"/>
    </location>
</feature>
<dbReference type="PROSITE" id="PS51649">
    <property type="entry name" value="NPH3"/>
    <property type="match status" value="1"/>
</dbReference>
<dbReference type="InterPro" id="IPR027356">
    <property type="entry name" value="NPH3_dom"/>
</dbReference>
<dbReference type="Pfam" id="PF03000">
    <property type="entry name" value="NPH3"/>
    <property type="match status" value="1"/>
</dbReference>
<evidence type="ECO:0000256" key="4">
    <source>
        <dbReference type="SAM" id="Coils"/>
    </source>
</evidence>
<evidence type="ECO:0000256" key="2">
    <source>
        <dbReference type="ARBA" id="ARBA00022786"/>
    </source>
</evidence>
<keyword evidence="4" id="KW-0175">Coiled coil</keyword>
<organism evidence="8 9">
    <name type="scientific">Camelina sativa</name>
    <name type="common">False flax</name>
    <name type="synonym">Myagrum sativum</name>
    <dbReference type="NCBI Taxonomy" id="90675"/>
    <lineage>
        <taxon>Eukaryota</taxon>
        <taxon>Viridiplantae</taxon>
        <taxon>Streptophyta</taxon>
        <taxon>Embryophyta</taxon>
        <taxon>Tracheophyta</taxon>
        <taxon>Spermatophyta</taxon>
        <taxon>Magnoliopsida</taxon>
        <taxon>eudicotyledons</taxon>
        <taxon>Gunneridae</taxon>
        <taxon>Pentapetalae</taxon>
        <taxon>rosids</taxon>
        <taxon>malvids</taxon>
        <taxon>Brassicales</taxon>
        <taxon>Brassicaceae</taxon>
        <taxon>Camelineae</taxon>
        <taxon>Camelina</taxon>
    </lineage>
</organism>
<reference evidence="8" key="1">
    <citation type="journal article" date="2014" name="Nat. Commun.">
        <title>The emerging biofuel crop Camelina sativa retains a highly undifferentiated hexaploid genome structure.</title>
        <authorList>
            <person name="Kagale S."/>
            <person name="Koh C."/>
            <person name="Nixon J."/>
            <person name="Bollina V."/>
            <person name="Clarke W.E."/>
            <person name="Tuteja R."/>
            <person name="Spillane C."/>
            <person name="Robinson S.J."/>
            <person name="Links M.G."/>
            <person name="Clarke C."/>
            <person name="Higgins E.E."/>
            <person name="Huebert T."/>
            <person name="Sharpe A.G."/>
            <person name="Parkin I.A."/>
        </authorList>
    </citation>
    <scope>NUCLEOTIDE SEQUENCE [LARGE SCALE GENOMIC DNA]</scope>
    <source>
        <strain evidence="8">cv. DH55</strain>
    </source>
</reference>
<dbReference type="GeneID" id="104760859"/>
<gene>
    <name evidence="9" type="primary">LOC104760859</name>
</gene>
<evidence type="ECO:0000256" key="5">
    <source>
        <dbReference type="SAM" id="MobiDB-lite"/>
    </source>
</evidence>
<feature type="coiled-coil region" evidence="4">
    <location>
        <begin position="526"/>
        <end position="560"/>
    </location>
</feature>
<feature type="region of interest" description="Disordered" evidence="5">
    <location>
        <begin position="583"/>
        <end position="614"/>
    </location>
</feature>
<evidence type="ECO:0000313" key="8">
    <source>
        <dbReference type="Proteomes" id="UP000694864"/>
    </source>
</evidence>
<comment type="similarity">
    <text evidence="3">Belongs to the NPH3 family.</text>
</comment>
<sequence>MDKHHHQHLLLQHHQHLHHHQKLSLAKSSRQSCSEWIFRDVPSDITIEVNGGNFPLHKFPLVSRSGRIRRIVAEHRDSDISKVELLNLPGGAETFELAAKFCYGINFEITSSNVAQLFCVSDYLEMTEEYSKDNLASRTEEYLDSIVCKNLEMCVQVLKQSENLLPLADELNIIGRCIDAIASKACAEQIASSFSRLEYSSSGRLHMSRQVKNTSGDGGDWWIEDLSVLRIDLYQRVLNAMKCRGVRPESIGASLVSYAEGELTKRSEHEQTIVETIVTLLPVENLVVPISFLFGLLRRAVILDTSLSCRLDLERRIGSQLDMATLDDLLIPSFRHAGDTLFDIDTVHRILVNFSQQGEDDSEDEESVFECDSPHSPSQTVMFKVAKLVDSYLAEIAPDANLDLSKFLLIAEALPPHARTLHDGLYRAIDLYLKAHQGLSDSDKKKLSKLIDFQKLSQEAGAHAAQNERLPLQSIVQVLYFEQLKLRGSLCSSYSDEEPKPKQQQQQSWRINSGALSAAMSPKDNYASLRRENRELKLELTRLRMRLNDLEKEHICMKRDMQRSHSRKFMSSFSKKMGKLSFFGHSSSRGSSSPSKQSFRTDSKVMERTCASTD</sequence>
<evidence type="ECO:0000256" key="3">
    <source>
        <dbReference type="PROSITE-ProRule" id="PRU00982"/>
    </source>
</evidence>
<dbReference type="Proteomes" id="UP000694864">
    <property type="component" value="Chromosome 18"/>
</dbReference>
<dbReference type="InterPro" id="IPR011333">
    <property type="entry name" value="SKP1/BTB/POZ_sf"/>
</dbReference>
<keyword evidence="8" id="KW-1185">Reference proteome</keyword>
<name>A0ABM0X870_CAMSA</name>
<evidence type="ECO:0000259" key="7">
    <source>
        <dbReference type="PROSITE" id="PS51649"/>
    </source>
</evidence>
<reference evidence="9" key="2">
    <citation type="submission" date="2025-08" db="UniProtKB">
        <authorList>
            <consortium name="RefSeq"/>
        </authorList>
    </citation>
    <scope>IDENTIFICATION</scope>
    <source>
        <tissue evidence="9">Leaf</tissue>
    </source>
</reference>
<dbReference type="Gene3D" id="3.30.710.10">
    <property type="entry name" value="Potassium Channel Kv1.1, Chain A"/>
    <property type="match status" value="1"/>
</dbReference>
<dbReference type="Pfam" id="PF00651">
    <property type="entry name" value="BTB"/>
    <property type="match status" value="1"/>
</dbReference>